<comment type="caution">
    <text evidence="1">The sequence shown here is derived from an EMBL/GenBank/DDBJ whole genome shotgun (WGS) entry which is preliminary data.</text>
</comment>
<dbReference type="AlphaFoldDB" id="A0A271IXW4"/>
<sequence length="190" mass="20431">MPPSSSPIPPLRTTEARWFLRGETPAEVAAWFDALGPPVEGSSRTDRYLAPTSDALGVKLREGQIEAKRLDGPAGTLDAGRASAPLETWTKWSFALAEDSVPEDGWVEVRKTRRQREHEAGGGTCRLELSEVTVDGDVWWSVCLEAEGPSAGARQRALATAAARWLGRPDAPALPAEAAMGYPAWLRAVG</sequence>
<name>A0A271IXW4_9BACT</name>
<protein>
    <recommendedName>
        <fullName evidence="3">CYTH domain-containing protein</fullName>
    </recommendedName>
</protein>
<keyword evidence="2" id="KW-1185">Reference proteome</keyword>
<proteinExistence type="predicted"/>
<evidence type="ECO:0000313" key="2">
    <source>
        <dbReference type="Proteomes" id="UP000216339"/>
    </source>
</evidence>
<dbReference type="Proteomes" id="UP000216339">
    <property type="component" value="Unassembled WGS sequence"/>
</dbReference>
<dbReference type="OrthoDB" id="979802at2"/>
<evidence type="ECO:0000313" key="1">
    <source>
        <dbReference type="EMBL" id="PAP75644.1"/>
    </source>
</evidence>
<dbReference type="RefSeq" id="WP_095509284.1">
    <property type="nucleotide sequence ID" value="NZ_MQWD01000001.1"/>
</dbReference>
<organism evidence="1 2">
    <name type="scientific">Rubrivirga marina</name>
    <dbReference type="NCBI Taxonomy" id="1196024"/>
    <lineage>
        <taxon>Bacteria</taxon>
        <taxon>Pseudomonadati</taxon>
        <taxon>Rhodothermota</taxon>
        <taxon>Rhodothermia</taxon>
        <taxon>Rhodothermales</taxon>
        <taxon>Rubricoccaceae</taxon>
        <taxon>Rubrivirga</taxon>
    </lineage>
</organism>
<gene>
    <name evidence="1" type="ORF">BSZ37_03935</name>
</gene>
<dbReference type="EMBL" id="MQWD01000001">
    <property type="protein sequence ID" value="PAP75644.1"/>
    <property type="molecule type" value="Genomic_DNA"/>
</dbReference>
<evidence type="ECO:0008006" key="3">
    <source>
        <dbReference type="Google" id="ProtNLM"/>
    </source>
</evidence>
<accession>A0A271IXW4</accession>
<reference evidence="1 2" key="1">
    <citation type="submission" date="2016-11" db="EMBL/GenBank/DDBJ databases">
        <title>Study of marine rhodopsin-containing bacteria.</title>
        <authorList>
            <person name="Yoshizawa S."/>
            <person name="Kumagai Y."/>
            <person name="Kogure K."/>
        </authorList>
    </citation>
    <scope>NUCLEOTIDE SEQUENCE [LARGE SCALE GENOMIC DNA]</scope>
    <source>
        <strain evidence="1 2">SAORIC-28</strain>
    </source>
</reference>